<protein>
    <submittedName>
        <fullName evidence="4">Response regulator</fullName>
    </submittedName>
</protein>
<evidence type="ECO:0000313" key="5">
    <source>
        <dbReference type="Proteomes" id="UP001324533"/>
    </source>
</evidence>
<dbReference type="InterPro" id="IPR001789">
    <property type="entry name" value="Sig_transdc_resp-reg_receiver"/>
</dbReference>
<dbReference type="EMBL" id="CP139779">
    <property type="protein sequence ID" value="WQB69139.1"/>
    <property type="molecule type" value="Genomic_DNA"/>
</dbReference>
<dbReference type="PROSITE" id="PS50110">
    <property type="entry name" value="RESPONSE_REGULATORY"/>
    <property type="match status" value="1"/>
</dbReference>
<dbReference type="Proteomes" id="UP001324533">
    <property type="component" value="Chromosome"/>
</dbReference>
<dbReference type="PANTHER" id="PTHR44591:SF3">
    <property type="entry name" value="RESPONSE REGULATORY DOMAIN-CONTAINING PROTEIN"/>
    <property type="match status" value="1"/>
</dbReference>
<dbReference type="SMART" id="SM00448">
    <property type="entry name" value="REC"/>
    <property type="match status" value="1"/>
</dbReference>
<organism evidence="4 5">
    <name type="scientific">Microbacterium invictum</name>
    <dbReference type="NCBI Taxonomy" id="515415"/>
    <lineage>
        <taxon>Bacteria</taxon>
        <taxon>Bacillati</taxon>
        <taxon>Actinomycetota</taxon>
        <taxon>Actinomycetes</taxon>
        <taxon>Micrococcales</taxon>
        <taxon>Microbacteriaceae</taxon>
        <taxon>Microbacterium</taxon>
    </lineage>
</organism>
<sequence length="123" mass="13696">MPQSAVVIEDEADIRSLISLVLESAGYSVHTADNGVDGVEVVRRVEPEVVTLDISMPGIDGYETARRIRTFSRTHIIMITAFVQESDAQQGLDAGADEYLRKPFRPRELRARIEALSTARRPE</sequence>
<name>A0ABZ0V7P4_9MICO</name>
<evidence type="ECO:0000256" key="1">
    <source>
        <dbReference type="ARBA" id="ARBA00022553"/>
    </source>
</evidence>
<feature type="modified residue" description="4-aspartylphosphate" evidence="2">
    <location>
        <position position="53"/>
    </location>
</feature>
<evidence type="ECO:0000313" key="4">
    <source>
        <dbReference type="EMBL" id="WQB69139.1"/>
    </source>
</evidence>
<dbReference type="RefSeq" id="WP_322409262.1">
    <property type="nucleotide sequence ID" value="NZ_CP139779.1"/>
</dbReference>
<dbReference type="InterPro" id="IPR011006">
    <property type="entry name" value="CheY-like_superfamily"/>
</dbReference>
<reference evidence="4 5" key="1">
    <citation type="submission" date="2023-06" db="EMBL/GenBank/DDBJ databases">
        <title>Rock-solubilizing bacteria, Microbacterium invictum, promotes re-establishment of vegetation in rocky wasteland by accelerating rock bio-weathering and reshaping soil bacterial community.</title>
        <authorList>
            <person name="Liu C."/>
        </authorList>
    </citation>
    <scope>NUCLEOTIDE SEQUENCE [LARGE SCALE GENOMIC DNA]</scope>
    <source>
        <strain evidence="4 5">X-18</strain>
    </source>
</reference>
<evidence type="ECO:0000256" key="2">
    <source>
        <dbReference type="PROSITE-ProRule" id="PRU00169"/>
    </source>
</evidence>
<accession>A0ABZ0V7P4</accession>
<keyword evidence="1 2" id="KW-0597">Phosphoprotein</keyword>
<dbReference type="SUPFAM" id="SSF52172">
    <property type="entry name" value="CheY-like"/>
    <property type="match status" value="1"/>
</dbReference>
<feature type="domain" description="Response regulatory" evidence="3">
    <location>
        <begin position="4"/>
        <end position="117"/>
    </location>
</feature>
<dbReference type="Gene3D" id="3.40.50.2300">
    <property type="match status" value="1"/>
</dbReference>
<keyword evidence="5" id="KW-1185">Reference proteome</keyword>
<gene>
    <name evidence="4" type="ORF">T9R20_10505</name>
</gene>
<dbReference type="InterPro" id="IPR050595">
    <property type="entry name" value="Bact_response_regulator"/>
</dbReference>
<evidence type="ECO:0000259" key="3">
    <source>
        <dbReference type="PROSITE" id="PS50110"/>
    </source>
</evidence>
<proteinExistence type="predicted"/>
<dbReference type="Pfam" id="PF00072">
    <property type="entry name" value="Response_reg"/>
    <property type="match status" value="1"/>
</dbReference>
<dbReference type="PANTHER" id="PTHR44591">
    <property type="entry name" value="STRESS RESPONSE REGULATOR PROTEIN 1"/>
    <property type="match status" value="1"/>
</dbReference>